<accession>A0A644Y0N6</accession>
<feature type="transmembrane region" description="Helical" evidence="6">
    <location>
        <begin position="319"/>
        <end position="341"/>
    </location>
</feature>
<dbReference type="Pfam" id="PF01098">
    <property type="entry name" value="FTSW_RODA_SPOVE"/>
    <property type="match status" value="1"/>
</dbReference>
<feature type="transmembrane region" description="Helical" evidence="6">
    <location>
        <begin position="353"/>
        <end position="371"/>
    </location>
</feature>
<protein>
    <submittedName>
        <fullName evidence="8">Putative lipid II flippase FtsW</fullName>
    </submittedName>
</protein>
<name>A0A644Y0N6_9ZZZZ</name>
<keyword evidence="4 6" id="KW-1133">Transmembrane helix</keyword>
<dbReference type="PROSITE" id="PS50006">
    <property type="entry name" value="FHA_DOMAIN"/>
    <property type="match status" value="1"/>
</dbReference>
<feature type="transmembrane region" description="Helical" evidence="6">
    <location>
        <begin position="544"/>
        <end position="565"/>
    </location>
</feature>
<evidence type="ECO:0000256" key="1">
    <source>
        <dbReference type="ARBA" id="ARBA00004141"/>
    </source>
</evidence>
<dbReference type="SUPFAM" id="SSF49879">
    <property type="entry name" value="SMAD/FHA domain"/>
    <property type="match status" value="1"/>
</dbReference>
<dbReference type="InterPro" id="IPR000253">
    <property type="entry name" value="FHA_dom"/>
</dbReference>
<feature type="transmembrane region" description="Helical" evidence="6">
    <location>
        <begin position="294"/>
        <end position="313"/>
    </location>
</feature>
<keyword evidence="2 6" id="KW-0812">Transmembrane</keyword>
<feature type="transmembrane region" description="Helical" evidence="6">
    <location>
        <begin position="264"/>
        <end position="282"/>
    </location>
</feature>
<dbReference type="Pfam" id="PF00498">
    <property type="entry name" value="FHA"/>
    <property type="match status" value="1"/>
</dbReference>
<dbReference type="PANTHER" id="PTHR30474:SF3">
    <property type="entry name" value="PEPTIDOGLYCAN GLYCOSYLTRANSFERASE RODA"/>
    <property type="match status" value="1"/>
</dbReference>
<keyword evidence="3" id="KW-0133">Cell shape</keyword>
<dbReference type="GO" id="GO:0008360">
    <property type="term" value="P:regulation of cell shape"/>
    <property type="evidence" value="ECO:0007669"/>
    <property type="project" value="UniProtKB-KW"/>
</dbReference>
<evidence type="ECO:0000256" key="2">
    <source>
        <dbReference type="ARBA" id="ARBA00022692"/>
    </source>
</evidence>
<feature type="domain" description="FHA" evidence="7">
    <location>
        <begin position="88"/>
        <end position="138"/>
    </location>
</feature>
<feature type="transmembrane region" description="Helical" evidence="6">
    <location>
        <begin position="400"/>
        <end position="420"/>
    </location>
</feature>
<dbReference type="GO" id="GO:0005886">
    <property type="term" value="C:plasma membrane"/>
    <property type="evidence" value="ECO:0007669"/>
    <property type="project" value="TreeGrafter"/>
</dbReference>
<feature type="transmembrane region" description="Helical" evidence="6">
    <location>
        <begin position="240"/>
        <end position="258"/>
    </location>
</feature>
<dbReference type="Gene3D" id="2.60.200.20">
    <property type="match status" value="1"/>
</dbReference>
<feature type="transmembrane region" description="Helical" evidence="6">
    <location>
        <begin position="511"/>
        <end position="532"/>
    </location>
</feature>
<feature type="transmembrane region" description="Helical" evidence="6">
    <location>
        <begin position="481"/>
        <end position="499"/>
    </location>
</feature>
<evidence type="ECO:0000313" key="8">
    <source>
        <dbReference type="EMBL" id="MPM20093.1"/>
    </source>
</evidence>
<evidence type="ECO:0000256" key="3">
    <source>
        <dbReference type="ARBA" id="ARBA00022960"/>
    </source>
</evidence>
<dbReference type="GO" id="GO:0032153">
    <property type="term" value="C:cell division site"/>
    <property type="evidence" value="ECO:0007669"/>
    <property type="project" value="TreeGrafter"/>
</dbReference>
<reference evidence="8" key="1">
    <citation type="submission" date="2019-08" db="EMBL/GenBank/DDBJ databases">
        <authorList>
            <person name="Kucharzyk K."/>
            <person name="Murdoch R.W."/>
            <person name="Higgins S."/>
            <person name="Loffler F."/>
        </authorList>
    </citation>
    <scope>NUCLEOTIDE SEQUENCE</scope>
</reference>
<organism evidence="8">
    <name type="scientific">bioreactor metagenome</name>
    <dbReference type="NCBI Taxonomy" id="1076179"/>
    <lineage>
        <taxon>unclassified sequences</taxon>
        <taxon>metagenomes</taxon>
        <taxon>ecological metagenomes</taxon>
    </lineage>
</organism>
<comment type="caution">
    <text evidence="8">The sequence shown here is derived from an EMBL/GenBank/DDBJ whole genome shotgun (WGS) entry which is preliminary data.</text>
</comment>
<feature type="transmembrane region" description="Helical" evidence="6">
    <location>
        <begin position="209"/>
        <end position="228"/>
    </location>
</feature>
<keyword evidence="5 6" id="KW-0472">Membrane</keyword>
<sequence length="590" mass="63487">MDLASWFQELGNSIAPVLNQAGVTLYAFFTAVGFPKLFTSVVRWILPPLAVLIVYRCARVLLERNSEEIWAYVSLPNGLKLPLNHWENTIGRSPLSDICLNYPTVSRSHAALIRGEDEIWTVNDLKSTGGITVNGTAVTDKAPVSYGDRIRLADVDMTLLPAPAEEHVKAGSNAQKAIKPANTLFLLTLFQMLSALQLCMAEVQNVNIAVPTVFAALIAVMWTYFLFGRKRNVAFFEPEILAFFLTGLSLAVVSSSAPERLMRQFAAVCAGVVIFLVLSYYIKDLERAKKARWFMAAGAIALLALSLLLGRSINGAKNWISIFGISVQPSEFAKIAFIYAGSATLDRLYAKRNIYMFIGFSAVCIGVLALMGDFGTAAVFFVTFLIIAFLRSGDYMTLSLICAVSGCGALLVFHFKPYIVSRFSAWGHVWSYASTTGYQQTRTLSAAASGGLLGMGGGNGWLRNVTAADADLVFGILCEEWGLIIALAAVAVIICLAVYTVRSVKSARSTFYMIAACASASLLVFQTALNVLGPVDILPLTGVTFPFVSSGGTSMAAAWGLLAFLKASDLKGGAKRILPAPIRVSGGDKA</sequence>
<dbReference type="GO" id="GO:0015648">
    <property type="term" value="F:lipid-linked peptidoglycan transporter activity"/>
    <property type="evidence" value="ECO:0007669"/>
    <property type="project" value="TreeGrafter"/>
</dbReference>
<dbReference type="GO" id="GO:0051301">
    <property type="term" value="P:cell division"/>
    <property type="evidence" value="ECO:0007669"/>
    <property type="project" value="InterPro"/>
</dbReference>
<evidence type="ECO:0000256" key="6">
    <source>
        <dbReference type="SAM" id="Phobius"/>
    </source>
</evidence>
<dbReference type="EMBL" id="VSSQ01003310">
    <property type="protein sequence ID" value="MPM20093.1"/>
    <property type="molecule type" value="Genomic_DNA"/>
</dbReference>
<evidence type="ECO:0000256" key="5">
    <source>
        <dbReference type="ARBA" id="ARBA00023136"/>
    </source>
</evidence>
<feature type="transmembrane region" description="Helical" evidence="6">
    <location>
        <begin position="377"/>
        <end position="393"/>
    </location>
</feature>
<proteinExistence type="predicted"/>
<comment type="subcellular location">
    <subcellularLocation>
        <location evidence="1">Membrane</location>
        <topology evidence="1">Multi-pass membrane protein</topology>
    </subcellularLocation>
</comment>
<dbReference type="SMART" id="SM00240">
    <property type="entry name" value="FHA"/>
    <property type="match status" value="1"/>
</dbReference>
<dbReference type="PANTHER" id="PTHR30474">
    <property type="entry name" value="CELL CYCLE PROTEIN"/>
    <property type="match status" value="1"/>
</dbReference>
<dbReference type="InterPro" id="IPR008984">
    <property type="entry name" value="SMAD_FHA_dom_sf"/>
</dbReference>
<dbReference type="CDD" id="cd00060">
    <property type="entry name" value="FHA"/>
    <property type="match status" value="1"/>
</dbReference>
<evidence type="ECO:0000259" key="7">
    <source>
        <dbReference type="PROSITE" id="PS50006"/>
    </source>
</evidence>
<dbReference type="InterPro" id="IPR001182">
    <property type="entry name" value="FtsW/RodA"/>
</dbReference>
<dbReference type="AlphaFoldDB" id="A0A644Y0N6"/>
<gene>
    <name evidence="8" type="primary">ftsW_29</name>
    <name evidence="8" type="ORF">SDC9_66522</name>
</gene>
<evidence type="ECO:0000256" key="4">
    <source>
        <dbReference type="ARBA" id="ARBA00022989"/>
    </source>
</evidence>